<protein>
    <submittedName>
        <fullName evidence="1">Uncharacterized protein</fullName>
    </submittedName>
</protein>
<reference evidence="1" key="1">
    <citation type="submission" date="2019-06" db="EMBL/GenBank/DDBJ databases">
        <authorList>
            <person name="Le Quere A."/>
            <person name="Colella S."/>
        </authorList>
    </citation>
    <scope>NUCLEOTIDE SEQUENCE</scope>
    <source>
        <strain evidence="1">EmedicaeMD41</strain>
    </source>
</reference>
<name>A0A508X7V7_9HYPH</name>
<evidence type="ECO:0000313" key="1">
    <source>
        <dbReference type="EMBL" id="VTZ65780.1"/>
    </source>
</evidence>
<gene>
    <name evidence="1" type="ORF">EMEDMD4_900008</name>
</gene>
<sequence length="69" mass="7457">MRDRALLLTAFASGGRPRSEVPALLVGDLADEEPVRADSSDKDSPSLACPVCRSERRRQTCAVDRPACD</sequence>
<dbReference type="Proteomes" id="UP000507954">
    <property type="component" value="Unassembled WGS sequence"/>
</dbReference>
<dbReference type="AlphaFoldDB" id="A0A508X7V7"/>
<organism evidence="1">
    <name type="scientific">Sinorhizobium medicae</name>
    <dbReference type="NCBI Taxonomy" id="110321"/>
    <lineage>
        <taxon>Bacteria</taxon>
        <taxon>Pseudomonadati</taxon>
        <taxon>Pseudomonadota</taxon>
        <taxon>Alphaproteobacteria</taxon>
        <taxon>Hyphomicrobiales</taxon>
        <taxon>Rhizobiaceae</taxon>
        <taxon>Sinorhizobium/Ensifer group</taxon>
        <taxon>Sinorhizobium</taxon>
    </lineage>
</organism>
<dbReference type="EMBL" id="CABFNB010000162">
    <property type="protein sequence ID" value="VTZ65780.1"/>
    <property type="molecule type" value="Genomic_DNA"/>
</dbReference>
<proteinExistence type="predicted"/>
<accession>A0A508X7V7</accession>